<reference evidence="2" key="1">
    <citation type="submission" date="2021-02" db="EMBL/GenBank/DDBJ databases">
        <title>Abyssanaerobacter marinus gen.nov., sp., nov, anaerobic bacterium isolated from the Onnuri vent field of Indian Ocean and suggestion of Mogibacteriaceae fam. nov., and proposal of reclassification of ambiguous this family's genus member.</title>
        <authorList>
            <person name="Kim Y.J."/>
            <person name="Yang J.-A."/>
        </authorList>
    </citation>
    <scope>NUCLEOTIDE SEQUENCE</scope>
    <source>
        <strain evidence="2">DSM 2634</strain>
    </source>
</reference>
<gene>
    <name evidence="2" type="ORF">JYB65_08470</name>
</gene>
<protein>
    <submittedName>
        <fullName evidence="2">Uncharacterized protein</fullName>
    </submittedName>
</protein>
<dbReference type="RefSeq" id="WP_206582238.1">
    <property type="nucleotide sequence ID" value="NZ_JAFJZZ010000003.1"/>
</dbReference>
<comment type="caution">
    <text evidence="2">The sequence shown here is derived from an EMBL/GenBank/DDBJ whole genome shotgun (WGS) entry which is preliminary data.</text>
</comment>
<evidence type="ECO:0000313" key="2">
    <source>
        <dbReference type="EMBL" id="MBN7773394.1"/>
    </source>
</evidence>
<proteinExistence type="predicted"/>
<keyword evidence="1" id="KW-0472">Membrane</keyword>
<feature type="transmembrane region" description="Helical" evidence="1">
    <location>
        <begin position="12"/>
        <end position="35"/>
    </location>
</feature>
<dbReference type="AlphaFoldDB" id="A0A939D8F5"/>
<evidence type="ECO:0000313" key="3">
    <source>
        <dbReference type="Proteomes" id="UP000664545"/>
    </source>
</evidence>
<keyword evidence="1" id="KW-1133">Transmembrane helix</keyword>
<sequence>MRNRNYAKSQLFLMEFIVVILFFALCASICISAFVKADNMSRESKELNHALILAQSAAETIKGVEVGDVDRLSDITGLHKVKENMYRGYYSKNFKIIEDSEGNISDSEDMIYVMEVKLAMENKMLTAEIMVRNKNAQNSVCELEVKKYLPEEV</sequence>
<dbReference type="Proteomes" id="UP000664545">
    <property type="component" value="Unassembled WGS sequence"/>
</dbReference>
<evidence type="ECO:0000256" key="1">
    <source>
        <dbReference type="SAM" id="Phobius"/>
    </source>
</evidence>
<keyword evidence="1" id="KW-0812">Transmembrane</keyword>
<keyword evidence="3" id="KW-1185">Reference proteome</keyword>
<accession>A0A939D8F5</accession>
<dbReference type="EMBL" id="JAFJZZ010000003">
    <property type="protein sequence ID" value="MBN7773394.1"/>
    <property type="molecule type" value="Genomic_DNA"/>
</dbReference>
<name>A0A939D8F5_CLOAM</name>
<organism evidence="2 3">
    <name type="scientific">Clostridium aminobutyricum</name>
    <dbReference type="NCBI Taxonomy" id="33953"/>
    <lineage>
        <taxon>Bacteria</taxon>
        <taxon>Bacillati</taxon>
        <taxon>Bacillota</taxon>
        <taxon>Clostridia</taxon>
        <taxon>Eubacteriales</taxon>
        <taxon>Clostridiaceae</taxon>
        <taxon>Clostridium</taxon>
    </lineage>
</organism>